<organism evidence="6 7">
    <name type="scientific">Pseudomonas brassicae</name>
    <dbReference type="NCBI Taxonomy" id="2708063"/>
    <lineage>
        <taxon>Bacteria</taxon>
        <taxon>Pseudomonadati</taxon>
        <taxon>Pseudomonadota</taxon>
        <taxon>Gammaproteobacteria</taxon>
        <taxon>Pseudomonadales</taxon>
        <taxon>Pseudomonadaceae</taxon>
        <taxon>Pseudomonas</taxon>
    </lineage>
</organism>
<dbReference type="SUPFAM" id="SSF46785">
    <property type="entry name" value="Winged helix' DNA-binding domain"/>
    <property type="match status" value="1"/>
</dbReference>
<evidence type="ECO:0000256" key="1">
    <source>
        <dbReference type="ARBA" id="ARBA00009437"/>
    </source>
</evidence>
<dbReference type="InterPro" id="IPR005119">
    <property type="entry name" value="LysR_subst-bd"/>
</dbReference>
<dbReference type="PRINTS" id="PR00039">
    <property type="entry name" value="HTHLYSR"/>
</dbReference>
<dbReference type="EMBL" id="JAAHBU010000253">
    <property type="protein sequence ID" value="NER65303.1"/>
    <property type="molecule type" value="Genomic_DNA"/>
</dbReference>
<comment type="caution">
    <text evidence="6">The sequence shown here is derived from an EMBL/GenBank/DDBJ whole genome shotgun (WGS) entry which is preliminary data.</text>
</comment>
<evidence type="ECO:0000256" key="2">
    <source>
        <dbReference type="ARBA" id="ARBA00023015"/>
    </source>
</evidence>
<sequence length="300" mass="32511">MIETRLLRQFIAVAEELHIHRAAERLHIAQPALSQAIARLEHKLGCTLFVRHPRGVHLTPAGDAFLTTARATLSTLHEGVTQAREVAAGIAGHLRVGSLALAGYPHLLQALRGFRQAWPKVRISLLQQPSAQLADGLLKGELDIAFMRHLPDLNERLHAQLILDEPLLLAVPADHPLAQAPRVRLAEVADEDFVFTPPALGNGFHQHLLALCERAGFSPRLHQQAAQMQTLVSLVACGFGVALVPSAVAQANQQAGVSFRALEQNPTLGLYMTTRRDAVAPPARRLAELLGSTTAPCPPR</sequence>
<evidence type="ECO:0000256" key="4">
    <source>
        <dbReference type="ARBA" id="ARBA00023163"/>
    </source>
</evidence>
<keyword evidence="3" id="KW-0238">DNA-binding</keyword>
<gene>
    <name evidence="6" type="ORF">G3436_17315</name>
</gene>
<dbReference type="FunFam" id="1.10.10.10:FF:000001">
    <property type="entry name" value="LysR family transcriptional regulator"/>
    <property type="match status" value="1"/>
</dbReference>
<dbReference type="Gene3D" id="1.10.10.10">
    <property type="entry name" value="Winged helix-like DNA-binding domain superfamily/Winged helix DNA-binding domain"/>
    <property type="match status" value="1"/>
</dbReference>
<dbReference type="InterPro" id="IPR000847">
    <property type="entry name" value="LysR_HTH_N"/>
</dbReference>
<reference evidence="6 7" key="1">
    <citation type="submission" date="2020-02" db="EMBL/GenBank/DDBJ databases">
        <title>Broccoli isolated Pseudomonas sp.</title>
        <authorList>
            <person name="Fujikawa T."/>
            <person name="Sawada H."/>
        </authorList>
    </citation>
    <scope>NUCLEOTIDE SEQUENCE [LARGE SCALE GENOMIC DNA]</scope>
    <source>
        <strain evidence="6 7">MAFF212427</strain>
    </source>
</reference>
<protein>
    <submittedName>
        <fullName evidence="6">LysR family transcriptional regulator</fullName>
    </submittedName>
</protein>
<evidence type="ECO:0000256" key="3">
    <source>
        <dbReference type="ARBA" id="ARBA00023125"/>
    </source>
</evidence>
<dbReference type="InterPro" id="IPR036388">
    <property type="entry name" value="WH-like_DNA-bd_sf"/>
</dbReference>
<dbReference type="Pfam" id="PF03466">
    <property type="entry name" value="LysR_substrate"/>
    <property type="match status" value="1"/>
</dbReference>
<comment type="similarity">
    <text evidence="1">Belongs to the LysR transcriptional regulatory family.</text>
</comment>
<dbReference type="PANTHER" id="PTHR30346:SF28">
    <property type="entry name" value="HTH-TYPE TRANSCRIPTIONAL REGULATOR CYNR"/>
    <property type="match status" value="1"/>
</dbReference>
<dbReference type="InterPro" id="IPR036390">
    <property type="entry name" value="WH_DNA-bd_sf"/>
</dbReference>
<dbReference type="PANTHER" id="PTHR30346">
    <property type="entry name" value="TRANSCRIPTIONAL DUAL REGULATOR HCAR-RELATED"/>
    <property type="match status" value="1"/>
</dbReference>
<dbReference type="CDD" id="cd08414">
    <property type="entry name" value="PBP2_LTTR_aromatics_like"/>
    <property type="match status" value="1"/>
</dbReference>
<keyword evidence="2" id="KW-0805">Transcription regulation</keyword>
<keyword evidence="7" id="KW-1185">Reference proteome</keyword>
<dbReference type="Pfam" id="PF00126">
    <property type="entry name" value="HTH_1"/>
    <property type="match status" value="1"/>
</dbReference>
<accession>A0A6B3NU63</accession>
<dbReference type="Proteomes" id="UP000482634">
    <property type="component" value="Unassembled WGS sequence"/>
</dbReference>
<dbReference type="AlphaFoldDB" id="A0A6B3NU63"/>
<dbReference type="GO" id="GO:0003700">
    <property type="term" value="F:DNA-binding transcription factor activity"/>
    <property type="evidence" value="ECO:0007669"/>
    <property type="project" value="InterPro"/>
</dbReference>
<keyword evidence="4" id="KW-0804">Transcription</keyword>
<evidence type="ECO:0000313" key="6">
    <source>
        <dbReference type="EMBL" id="NER65303.1"/>
    </source>
</evidence>
<dbReference type="GO" id="GO:0003677">
    <property type="term" value="F:DNA binding"/>
    <property type="evidence" value="ECO:0007669"/>
    <property type="project" value="UniProtKB-KW"/>
</dbReference>
<dbReference type="Gene3D" id="3.40.190.10">
    <property type="entry name" value="Periplasmic binding protein-like II"/>
    <property type="match status" value="2"/>
</dbReference>
<evidence type="ECO:0000313" key="7">
    <source>
        <dbReference type="Proteomes" id="UP000482634"/>
    </source>
</evidence>
<feature type="domain" description="HTH lysR-type" evidence="5">
    <location>
        <begin position="2"/>
        <end position="59"/>
    </location>
</feature>
<evidence type="ECO:0000259" key="5">
    <source>
        <dbReference type="PROSITE" id="PS50931"/>
    </source>
</evidence>
<dbReference type="SUPFAM" id="SSF53850">
    <property type="entry name" value="Periplasmic binding protein-like II"/>
    <property type="match status" value="1"/>
</dbReference>
<dbReference type="PROSITE" id="PS50931">
    <property type="entry name" value="HTH_LYSR"/>
    <property type="match status" value="1"/>
</dbReference>
<proteinExistence type="inferred from homology"/>
<dbReference type="GO" id="GO:0032993">
    <property type="term" value="C:protein-DNA complex"/>
    <property type="evidence" value="ECO:0007669"/>
    <property type="project" value="TreeGrafter"/>
</dbReference>
<name>A0A6B3NU63_9PSED</name>
<dbReference type="RefSeq" id="WP_163947318.1">
    <property type="nucleotide sequence ID" value="NZ_JAAHBU010000253.1"/>
</dbReference>